<dbReference type="EMBL" id="JBHUEE010000001">
    <property type="protein sequence ID" value="MFD1716858.1"/>
    <property type="molecule type" value="Genomic_DNA"/>
</dbReference>
<keyword evidence="3" id="KW-1185">Reference proteome</keyword>
<dbReference type="InterPro" id="IPR023476">
    <property type="entry name" value="Pep_tRNA_hydro_II_dom_sf"/>
</dbReference>
<dbReference type="SUPFAM" id="SSF102462">
    <property type="entry name" value="Peptidyl-tRNA hydrolase II"/>
    <property type="match status" value="1"/>
</dbReference>
<organism evidence="2 3">
    <name type="scientific">Georgenia deserti</name>
    <dbReference type="NCBI Taxonomy" id="2093781"/>
    <lineage>
        <taxon>Bacteria</taxon>
        <taxon>Bacillati</taxon>
        <taxon>Actinomycetota</taxon>
        <taxon>Actinomycetes</taxon>
        <taxon>Micrococcales</taxon>
        <taxon>Bogoriellaceae</taxon>
        <taxon>Georgenia</taxon>
    </lineage>
</organism>
<sequence length="167" mass="17224">MTDTTETTVPETSVPETAASETTAAPTGQALPLKRPKIAVLLREDLLPWQELNVAAFLISGIAAARPDLMGAPYGDADGAHYLPLLGHPVSVLTASADQLAASRGRAIERGLAMSVYDAGMFATGNDADNRAVVAAKTGAELDLVGLAVVGERNPVDKVTKGAVLHP</sequence>
<dbReference type="Gene3D" id="3.40.1490.10">
    <property type="entry name" value="Bit1"/>
    <property type="match status" value="1"/>
</dbReference>
<proteinExistence type="predicted"/>
<feature type="region of interest" description="Disordered" evidence="1">
    <location>
        <begin position="1"/>
        <end position="29"/>
    </location>
</feature>
<reference evidence="3" key="1">
    <citation type="journal article" date="2019" name="Int. J. Syst. Evol. Microbiol.">
        <title>The Global Catalogue of Microorganisms (GCM) 10K type strain sequencing project: providing services to taxonomists for standard genome sequencing and annotation.</title>
        <authorList>
            <consortium name="The Broad Institute Genomics Platform"/>
            <consortium name="The Broad Institute Genome Sequencing Center for Infectious Disease"/>
            <person name="Wu L."/>
            <person name="Ma J."/>
        </authorList>
    </citation>
    <scope>NUCLEOTIDE SEQUENCE [LARGE SCALE GENOMIC DNA]</scope>
    <source>
        <strain evidence="3">JCM 17130</strain>
    </source>
</reference>
<evidence type="ECO:0000256" key="1">
    <source>
        <dbReference type="SAM" id="MobiDB-lite"/>
    </source>
</evidence>
<dbReference type="Pfam" id="PF09391">
    <property type="entry name" value="DUF2000"/>
    <property type="match status" value="1"/>
</dbReference>
<evidence type="ECO:0000313" key="3">
    <source>
        <dbReference type="Proteomes" id="UP001597277"/>
    </source>
</evidence>
<gene>
    <name evidence="2" type="ORF">ACFSE6_03360</name>
</gene>
<comment type="caution">
    <text evidence="2">The sequence shown here is derived from an EMBL/GenBank/DDBJ whole genome shotgun (WGS) entry which is preliminary data.</text>
</comment>
<dbReference type="Proteomes" id="UP001597277">
    <property type="component" value="Unassembled WGS sequence"/>
</dbReference>
<accession>A0ABW4L0A5</accession>
<dbReference type="RefSeq" id="WP_388002277.1">
    <property type="nucleotide sequence ID" value="NZ_JBHUEE010000001.1"/>
</dbReference>
<feature type="compositionally biased region" description="Low complexity" evidence="1">
    <location>
        <begin position="1"/>
        <end position="27"/>
    </location>
</feature>
<dbReference type="InterPro" id="IPR018988">
    <property type="entry name" value="DUF2000"/>
</dbReference>
<name>A0ABW4L0A5_9MICO</name>
<evidence type="ECO:0000313" key="2">
    <source>
        <dbReference type="EMBL" id="MFD1716858.1"/>
    </source>
</evidence>
<protein>
    <submittedName>
        <fullName evidence="2">DUF2000 family protein</fullName>
    </submittedName>
</protein>